<name>A0AAD4G6W9_BOLED</name>
<evidence type="ECO:0000313" key="2">
    <source>
        <dbReference type="Proteomes" id="UP001194468"/>
    </source>
</evidence>
<dbReference type="PANTHER" id="PTHR14187">
    <property type="entry name" value="ALPHA KINASE/ELONGATION FACTOR 2 KINASE"/>
    <property type="match status" value="1"/>
</dbReference>
<reference evidence="1" key="1">
    <citation type="submission" date="2019-10" db="EMBL/GenBank/DDBJ databases">
        <authorList>
            <consortium name="DOE Joint Genome Institute"/>
            <person name="Kuo A."/>
            <person name="Miyauchi S."/>
            <person name="Kiss E."/>
            <person name="Drula E."/>
            <person name="Kohler A."/>
            <person name="Sanchez-Garcia M."/>
            <person name="Andreopoulos B."/>
            <person name="Barry K.W."/>
            <person name="Bonito G."/>
            <person name="Buee M."/>
            <person name="Carver A."/>
            <person name="Chen C."/>
            <person name="Cichocki N."/>
            <person name="Clum A."/>
            <person name="Culley D."/>
            <person name="Crous P.W."/>
            <person name="Fauchery L."/>
            <person name="Girlanda M."/>
            <person name="Hayes R."/>
            <person name="Keri Z."/>
            <person name="LaButti K."/>
            <person name="Lipzen A."/>
            <person name="Lombard V."/>
            <person name="Magnuson J."/>
            <person name="Maillard F."/>
            <person name="Morin E."/>
            <person name="Murat C."/>
            <person name="Nolan M."/>
            <person name="Ohm R."/>
            <person name="Pangilinan J."/>
            <person name="Pereira M."/>
            <person name="Perotto S."/>
            <person name="Peter M."/>
            <person name="Riley R."/>
            <person name="Sitrit Y."/>
            <person name="Stielow B."/>
            <person name="Szollosi G."/>
            <person name="Zifcakova L."/>
            <person name="Stursova M."/>
            <person name="Spatafora J.W."/>
            <person name="Tedersoo L."/>
            <person name="Vaario L.-M."/>
            <person name="Yamada A."/>
            <person name="Yan M."/>
            <person name="Wang P."/>
            <person name="Xu J."/>
            <person name="Bruns T."/>
            <person name="Baldrian P."/>
            <person name="Vilgalys R."/>
            <person name="Henrissat B."/>
            <person name="Grigoriev I.V."/>
            <person name="Hibbett D."/>
            <person name="Nagy L.G."/>
            <person name="Martin F.M."/>
        </authorList>
    </citation>
    <scope>NUCLEOTIDE SEQUENCE</scope>
    <source>
        <strain evidence="1">BED1</strain>
    </source>
</reference>
<dbReference type="Gene3D" id="3.30.420.40">
    <property type="match status" value="5"/>
</dbReference>
<keyword evidence="2" id="KW-1185">Reference proteome</keyword>
<protein>
    <submittedName>
        <fullName evidence="1">Uncharacterized protein</fullName>
    </submittedName>
</protein>
<gene>
    <name evidence="1" type="ORF">L210DRAFT_3509867</name>
</gene>
<dbReference type="AlphaFoldDB" id="A0AAD4G6W9"/>
<dbReference type="InterPro" id="IPR043129">
    <property type="entry name" value="ATPase_NBD"/>
</dbReference>
<dbReference type="Gene3D" id="3.90.640.10">
    <property type="entry name" value="Actin, Chain A, domain 4"/>
    <property type="match status" value="2"/>
</dbReference>
<evidence type="ECO:0000313" key="1">
    <source>
        <dbReference type="EMBL" id="KAF8422786.1"/>
    </source>
</evidence>
<dbReference type="Proteomes" id="UP001194468">
    <property type="component" value="Unassembled WGS sequence"/>
</dbReference>
<dbReference type="PANTHER" id="PTHR14187:SF5">
    <property type="entry name" value="HEAT SHOCK 70 KDA PROTEIN 12A"/>
    <property type="match status" value="1"/>
</dbReference>
<dbReference type="EMBL" id="WHUW01000121">
    <property type="protein sequence ID" value="KAF8422786.1"/>
    <property type="molecule type" value="Genomic_DNA"/>
</dbReference>
<dbReference type="CDD" id="cd10170">
    <property type="entry name" value="ASKHA_NBD_HSP70"/>
    <property type="match status" value="2"/>
</dbReference>
<sequence>MPSLEPYCGLSRKLVLAFDVGTTYSGVSYCILDPGEFPKILGVARYPAQDHVGGDNKIPSILYYDRQGTVRAIGAEALQQHIMDQAEEEGWVKLECGASMWNSMEKNIEFILTHPNGWEGLQQQQIRHAAKLAGLVSKKKGASRIHLLTEGEASLHFCVTQMLASDSLSSLFIVSTDELEEVEDESEHRGIVIIDAGGGTIDLSAYSIKLSPPTEFKEIAPAECRLQGSVFVTQRAHAFLKAKLANSQYGSPDIVQQMKEVFDQTTKLRFRDADDPQYIKFGTFFEPSVEAIANAFEKQREAAAKLQIQIKHAFLVGGYAASDFLYRRLQLHPAFSEVQLCRPSSQVNKAVADGAVSSYVAPLVTSRASKYTYGVACIREYDQSLPDHRERYHTQFTIPSGITVLPNAFSSILERGVQVLEQQEFRQSFVMECASPSELKALDDTIFAYRGDLLDPHWMDKEPGNIWLQACFTQLCNVVANTSKLARSLEPQVTPDGGVFYQLDYEIILLFGLTELKAQISWMHEGVERSECCSHETQRGGDMDAGDWNGIIGRPIKVFLIGVSYCILDPGEVPKILGVSRYPAQEHVGGDHKIPSILYYDRQGVVRAVGAEALQQHIIDQAEEGSWDKLEWWKLHLRAKHLASSHIKDEDIPPLPQGKNAVQVLGDFMRYLFDCARTYIIESHASGASMWRSMENNIEFILTHPNGWEGLQQQQIRRAAEMAGLIPSGDEHAGRIHLLTEGEASLQFCVTHVITSDSLSNIPILSADEYEEEVEEPEHQGIVIIDAGGGTIDLSAYSIKLSPPKEFKEIAPAECRLQGSVFVTQRAHMFLKAKLANSRYGSPDVVQQMKEIFDKTTKLRFRDAGDPQYIKFGTVRDKDPQYDIRSGQLKLAGEDVATFFEPSVEAIADAFEKQRQAATRLQIQIKHAFLVGGYAASDFLYRRLQQHPVFSDVHLCRPSGHPNKAVADGAVSSYVDPLVTSRTSRYTYGIDVVRPYNSSLFDHREREHTQFATPSGSMVLPNGFKSILLKGVQVSEQQEFRQSFFREGNLSSELAHVNASILAYRGDLPDPAWKDKEPSHGGDNYYSLYFDVILLLGLTELKAQISWDDRGVEKRSPASIVYDD</sequence>
<comment type="caution">
    <text evidence="1">The sequence shown here is derived from an EMBL/GenBank/DDBJ whole genome shotgun (WGS) entry which is preliminary data.</text>
</comment>
<organism evidence="1 2">
    <name type="scientific">Boletus edulis BED1</name>
    <dbReference type="NCBI Taxonomy" id="1328754"/>
    <lineage>
        <taxon>Eukaryota</taxon>
        <taxon>Fungi</taxon>
        <taxon>Dikarya</taxon>
        <taxon>Basidiomycota</taxon>
        <taxon>Agaricomycotina</taxon>
        <taxon>Agaricomycetes</taxon>
        <taxon>Agaricomycetidae</taxon>
        <taxon>Boletales</taxon>
        <taxon>Boletineae</taxon>
        <taxon>Boletaceae</taxon>
        <taxon>Boletoideae</taxon>
        <taxon>Boletus</taxon>
    </lineage>
</organism>
<dbReference type="SUPFAM" id="SSF53067">
    <property type="entry name" value="Actin-like ATPase domain"/>
    <property type="match status" value="4"/>
</dbReference>
<proteinExistence type="predicted"/>
<reference evidence="1" key="2">
    <citation type="journal article" date="2020" name="Nat. Commun.">
        <title>Large-scale genome sequencing of mycorrhizal fungi provides insights into the early evolution of symbiotic traits.</title>
        <authorList>
            <person name="Miyauchi S."/>
            <person name="Kiss E."/>
            <person name="Kuo A."/>
            <person name="Drula E."/>
            <person name="Kohler A."/>
            <person name="Sanchez-Garcia M."/>
            <person name="Morin E."/>
            <person name="Andreopoulos B."/>
            <person name="Barry K.W."/>
            <person name="Bonito G."/>
            <person name="Buee M."/>
            <person name="Carver A."/>
            <person name="Chen C."/>
            <person name="Cichocki N."/>
            <person name="Clum A."/>
            <person name="Culley D."/>
            <person name="Crous P.W."/>
            <person name="Fauchery L."/>
            <person name="Girlanda M."/>
            <person name="Hayes R.D."/>
            <person name="Keri Z."/>
            <person name="LaButti K."/>
            <person name="Lipzen A."/>
            <person name="Lombard V."/>
            <person name="Magnuson J."/>
            <person name="Maillard F."/>
            <person name="Murat C."/>
            <person name="Nolan M."/>
            <person name="Ohm R.A."/>
            <person name="Pangilinan J."/>
            <person name="Pereira M.F."/>
            <person name="Perotto S."/>
            <person name="Peter M."/>
            <person name="Pfister S."/>
            <person name="Riley R."/>
            <person name="Sitrit Y."/>
            <person name="Stielow J.B."/>
            <person name="Szollosi G."/>
            <person name="Zifcakova L."/>
            <person name="Stursova M."/>
            <person name="Spatafora J.W."/>
            <person name="Tedersoo L."/>
            <person name="Vaario L.M."/>
            <person name="Yamada A."/>
            <person name="Yan M."/>
            <person name="Wang P."/>
            <person name="Xu J."/>
            <person name="Bruns T."/>
            <person name="Baldrian P."/>
            <person name="Vilgalys R."/>
            <person name="Dunand C."/>
            <person name="Henrissat B."/>
            <person name="Grigoriev I.V."/>
            <person name="Hibbett D."/>
            <person name="Nagy L.G."/>
            <person name="Martin F.M."/>
        </authorList>
    </citation>
    <scope>NUCLEOTIDE SEQUENCE</scope>
    <source>
        <strain evidence="1">BED1</strain>
    </source>
</reference>
<accession>A0AAD4G6W9</accession>